<protein>
    <submittedName>
        <fullName evidence="2">Uncharacterized protein</fullName>
    </submittedName>
</protein>
<keyword evidence="3" id="KW-1185">Reference proteome</keyword>
<dbReference type="Proteomes" id="UP001500731">
    <property type="component" value="Unassembled WGS sequence"/>
</dbReference>
<proteinExistence type="predicted"/>
<reference evidence="3" key="1">
    <citation type="journal article" date="2019" name="Int. J. Syst. Evol. Microbiol.">
        <title>The Global Catalogue of Microorganisms (GCM) 10K type strain sequencing project: providing services to taxonomists for standard genome sequencing and annotation.</title>
        <authorList>
            <consortium name="The Broad Institute Genomics Platform"/>
            <consortium name="The Broad Institute Genome Sequencing Center for Infectious Disease"/>
            <person name="Wu L."/>
            <person name="Ma J."/>
        </authorList>
    </citation>
    <scope>NUCLEOTIDE SEQUENCE [LARGE SCALE GENOMIC DNA]</scope>
    <source>
        <strain evidence="3">JCM 17839</strain>
    </source>
</reference>
<evidence type="ECO:0000256" key="1">
    <source>
        <dbReference type="SAM" id="MobiDB-lite"/>
    </source>
</evidence>
<feature type="region of interest" description="Disordered" evidence="1">
    <location>
        <begin position="125"/>
        <end position="149"/>
    </location>
</feature>
<organism evidence="2 3">
    <name type="scientific">Microbacterium panaciterrae</name>
    <dbReference type="NCBI Taxonomy" id="985759"/>
    <lineage>
        <taxon>Bacteria</taxon>
        <taxon>Bacillati</taxon>
        <taxon>Actinomycetota</taxon>
        <taxon>Actinomycetes</taxon>
        <taxon>Micrococcales</taxon>
        <taxon>Microbacteriaceae</taxon>
        <taxon>Microbacterium</taxon>
    </lineage>
</organism>
<accession>A0ABP8P5Q3</accession>
<evidence type="ECO:0000313" key="3">
    <source>
        <dbReference type="Proteomes" id="UP001500731"/>
    </source>
</evidence>
<comment type="caution">
    <text evidence="2">The sequence shown here is derived from an EMBL/GenBank/DDBJ whole genome shotgun (WGS) entry which is preliminary data.</text>
</comment>
<gene>
    <name evidence="2" type="ORF">GCM10023171_08220</name>
</gene>
<sequence length="149" mass="15430">MSAGAVRERIRIRGICGVGGNEGAMGVPIAMDMDGVFALTKKILQSLQEFPAAESLAESKGGSSAVTAELRAEITKAAQQMSLTTAQIVEQVNAMHDEIKAAVARLVDADASMADEGKTLLSLLDSAEKQVAPTPDPGTTGAKPKNTAY</sequence>
<name>A0ABP8P5Q3_9MICO</name>
<dbReference type="EMBL" id="BAABGP010000005">
    <property type="protein sequence ID" value="GAA4480806.1"/>
    <property type="molecule type" value="Genomic_DNA"/>
</dbReference>
<evidence type="ECO:0000313" key="2">
    <source>
        <dbReference type="EMBL" id="GAA4480806.1"/>
    </source>
</evidence>